<dbReference type="Pfam" id="PF00651">
    <property type="entry name" value="BTB"/>
    <property type="match status" value="1"/>
</dbReference>
<dbReference type="PANTHER" id="PTHR47843">
    <property type="entry name" value="BTB DOMAIN-CONTAINING PROTEIN-RELATED"/>
    <property type="match status" value="1"/>
</dbReference>
<feature type="region of interest" description="Disordered" evidence="1">
    <location>
        <begin position="259"/>
        <end position="282"/>
    </location>
</feature>
<dbReference type="EMBL" id="JAXOVC010000006">
    <property type="protein sequence ID" value="KAK4500018.1"/>
    <property type="molecule type" value="Genomic_DNA"/>
</dbReference>
<comment type="caution">
    <text evidence="3">The sequence shown here is derived from an EMBL/GenBank/DDBJ whole genome shotgun (WGS) entry which is preliminary data.</text>
</comment>
<reference evidence="3 4" key="1">
    <citation type="journal article" date="2023" name="G3 (Bethesda)">
        <title>A chromosome-level genome assembly of Zasmidium syzygii isolated from banana leaves.</title>
        <authorList>
            <person name="van Westerhoven A.C."/>
            <person name="Mehrabi R."/>
            <person name="Talebi R."/>
            <person name="Steentjes M.B.F."/>
            <person name="Corcolon B."/>
            <person name="Chong P.A."/>
            <person name="Kema G.H.J."/>
            <person name="Seidl M.F."/>
        </authorList>
    </citation>
    <scope>NUCLEOTIDE SEQUENCE [LARGE SCALE GENOMIC DNA]</scope>
    <source>
        <strain evidence="3 4">P124</strain>
    </source>
</reference>
<name>A0ABR0EG22_ZASCE</name>
<dbReference type="Gene3D" id="3.30.710.10">
    <property type="entry name" value="Potassium Channel Kv1.1, Chain A"/>
    <property type="match status" value="1"/>
</dbReference>
<dbReference type="Proteomes" id="UP001305779">
    <property type="component" value="Unassembled WGS sequence"/>
</dbReference>
<proteinExistence type="predicted"/>
<dbReference type="InterPro" id="IPR000210">
    <property type="entry name" value="BTB/POZ_dom"/>
</dbReference>
<keyword evidence="4" id="KW-1185">Reference proteome</keyword>
<evidence type="ECO:0000313" key="3">
    <source>
        <dbReference type="EMBL" id="KAK4500018.1"/>
    </source>
</evidence>
<evidence type="ECO:0000313" key="4">
    <source>
        <dbReference type="Proteomes" id="UP001305779"/>
    </source>
</evidence>
<dbReference type="SUPFAM" id="SSF54695">
    <property type="entry name" value="POZ domain"/>
    <property type="match status" value="1"/>
</dbReference>
<accession>A0ABR0EG22</accession>
<organism evidence="3 4">
    <name type="scientific">Zasmidium cellare</name>
    <name type="common">Wine cellar mold</name>
    <name type="synonym">Racodium cellare</name>
    <dbReference type="NCBI Taxonomy" id="395010"/>
    <lineage>
        <taxon>Eukaryota</taxon>
        <taxon>Fungi</taxon>
        <taxon>Dikarya</taxon>
        <taxon>Ascomycota</taxon>
        <taxon>Pezizomycotina</taxon>
        <taxon>Dothideomycetes</taxon>
        <taxon>Dothideomycetidae</taxon>
        <taxon>Mycosphaerellales</taxon>
        <taxon>Mycosphaerellaceae</taxon>
        <taxon>Zasmidium</taxon>
    </lineage>
</organism>
<dbReference type="PROSITE" id="PS50097">
    <property type="entry name" value="BTB"/>
    <property type="match status" value="1"/>
</dbReference>
<dbReference type="CDD" id="cd18186">
    <property type="entry name" value="BTB_POZ_ZBTB_KLHL-like"/>
    <property type="match status" value="1"/>
</dbReference>
<protein>
    <recommendedName>
        <fullName evidence="2">BTB domain-containing protein</fullName>
    </recommendedName>
</protein>
<dbReference type="SMART" id="SM00225">
    <property type="entry name" value="BTB"/>
    <property type="match status" value="1"/>
</dbReference>
<sequence length="286" mass="32337">MADTQSQSQRAFLHALAKKRTDAESTDFTIVCDGKELKIHKVILSLHSNYFDRLFKSDYKEATQNSINLIDDPHPAVSCMIQYFYHFSYKPEPGTYLEPPPSIGSSTQADNASGLPLPSLVQVHAWIYTLAEKYDIPGLKPLAQANFTDTAHNMLRWKSFDSPQPAQMQAFYDVIPYIYSNTAPNEMGLRQSIVEVWAGARRFVHQSVDKKKWQELVERFPELGADMIAGLVDDINMGCEDYDAVDYCGKVGDDDDGNADFTSYGGWGREEQEDDRDDGRVVDLLR</sequence>
<dbReference type="InterPro" id="IPR011333">
    <property type="entry name" value="SKP1/BTB/POZ_sf"/>
</dbReference>
<gene>
    <name evidence="3" type="ORF">PRZ48_008204</name>
</gene>
<feature type="domain" description="BTB" evidence="2">
    <location>
        <begin position="26"/>
        <end position="85"/>
    </location>
</feature>
<dbReference type="PANTHER" id="PTHR47843:SF5">
    <property type="entry name" value="BTB_POZ DOMAIN PROTEIN"/>
    <property type="match status" value="1"/>
</dbReference>
<evidence type="ECO:0000256" key="1">
    <source>
        <dbReference type="SAM" id="MobiDB-lite"/>
    </source>
</evidence>
<evidence type="ECO:0000259" key="2">
    <source>
        <dbReference type="PROSITE" id="PS50097"/>
    </source>
</evidence>